<gene>
    <name evidence="8" type="ORF">DealDRAFT_2776</name>
</gene>
<protein>
    <submittedName>
        <fullName evidence="8">Hydro-lyase, Fe-S type, tartrate/fumarate subfamily, alpha subunit</fullName>
        <ecNumber evidence="8">4.2.1.2</ecNumber>
    </submittedName>
</protein>
<accession>C0GJW7</accession>
<keyword evidence="2" id="KW-0004">4Fe-4S</keyword>
<comment type="caution">
    <text evidence="8">The sequence shown here is derived from an EMBL/GenBank/DDBJ whole genome shotgun (WGS) entry which is preliminary data.</text>
</comment>
<dbReference type="STRING" id="555088.DealDRAFT_2776"/>
<proteinExistence type="inferred from homology"/>
<dbReference type="OrthoDB" id="9798978at2"/>
<keyword evidence="6 8" id="KW-0456">Lyase</keyword>
<name>C0GJW7_DETAL</name>
<dbReference type="NCBIfam" id="NF004885">
    <property type="entry name" value="PRK06246.1"/>
    <property type="match status" value="1"/>
</dbReference>
<evidence type="ECO:0000313" key="9">
    <source>
        <dbReference type="Proteomes" id="UP000006443"/>
    </source>
</evidence>
<comment type="similarity">
    <text evidence="1">Belongs to the class-I fumarase family.</text>
</comment>
<dbReference type="eggNOG" id="COG1951">
    <property type="taxonomic scope" value="Bacteria"/>
</dbReference>
<evidence type="ECO:0000256" key="1">
    <source>
        <dbReference type="ARBA" id="ARBA00008876"/>
    </source>
</evidence>
<keyword evidence="4" id="KW-0408">Iron</keyword>
<dbReference type="AlphaFoldDB" id="C0GJW7"/>
<dbReference type="NCBIfam" id="TIGR00722">
    <property type="entry name" value="ttdA_fumA_fumB"/>
    <property type="match status" value="1"/>
</dbReference>
<dbReference type="Pfam" id="PF05681">
    <property type="entry name" value="Fumerase"/>
    <property type="match status" value="1"/>
</dbReference>
<dbReference type="EMBL" id="ACJM01000019">
    <property type="protein sequence ID" value="EEG76336.1"/>
    <property type="molecule type" value="Genomic_DNA"/>
</dbReference>
<dbReference type="GO" id="GO:0004333">
    <property type="term" value="F:fumarate hydratase activity"/>
    <property type="evidence" value="ECO:0007669"/>
    <property type="project" value="UniProtKB-EC"/>
</dbReference>
<dbReference type="GO" id="GO:0046872">
    <property type="term" value="F:metal ion binding"/>
    <property type="evidence" value="ECO:0007669"/>
    <property type="project" value="UniProtKB-KW"/>
</dbReference>
<dbReference type="InterPro" id="IPR051208">
    <property type="entry name" value="Class-I_Fumarase/Tartrate_DH"/>
</dbReference>
<organism evidence="8 9">
    <name type="scientific">Dethiobacter alkaliphilus AHT 1</name>
    <dbReference type="NCBI Taxonomy" id="555088"/>
    <lineage>
        <taxon>Bacteria</taxon>
        <taxon>Bacillati</taxon>
        <taxon>Bacillota</taxon>
        <taxon>Dethiobacteria</taxon>
        <taxon>Dethiobacterales</taxon>
        <taxon>Dethiobacteraceae</taxon>
        <taxon>Dethiobacter</taxon>
    </lineage>
</organism>
<evidence type="ECO:0000256" key="6">
    <source>
        <dbReference type="ARBA" id="ARBA00023239"/>
    </source>
</evidence>
<keyword evidence="9" id="KW-1185">Reference proteome</keyword>
<keyword evidence="5" id="KW-0411">Iron-sulfur</keyword>
<dbReference type="Proteomes" id="UP000006443">
    <property type="component" value="Unassembled WGS sequence"/>
</dbReference>
<keyword evidence="3" id="KW-0479">Metal-binding</keyword>
<dbReference type="EC" id="4.2.1.2" evidence="8"/>
<feature type="domain" description="Fe-S hydro-lyase tartrate dehydratase alpha-type catalytic" evidence="7">
    <location>
        <begin position="11"/>
        <end position="277"/>
    </location>
</feature>
<evidence type="ECO:0000256" key="2">
    <source>
        <dbReference type="ARBA" id="ARBA00022485"/>
    </source>
</evidence>
<dbReference type="InterPro" id="IPR004646">
    <property type="entry name" value="Fe-S_hydro-lyase_TtdA-typ_cat"/>
</dbReference>
<dbReference type="PANTHER" id="PTHR30389">
    <property type="entry name" value="FUMARATE HYDRATASE-RELATED"/>
    <property type="match status" value="1"/>
</dbReference>
<dbReference type="GO" id="GO:0051539">
    <property type="term" value="F:4 iron, 4 sulfur cluster binding"/>
    <property type="evidence" value="ECO:0007669"/>
    <property type="project" value="UniProtKB-KW"/>
</dbReference>
<evidence type="ECO:0000256" key="3">
    <source>
        <dbReference type="ARBA" id="ARBA00022723"/>
    </source>
</evidence>
<sequence>MREVNVAAITDAIAELSMDANYNLGDDVLKSFKDALEKETSPTGKAVLEQLIENAQIAKEEQVPMCQDTGYAVIFVELGQEVNLVGGDLYEAINEGVRRGYGDGYLRKSIVSDPINRVNTKDNTPAVVHVDIVPGDKVKVTIAPKGGGSENMSAVKMLKPSDGAKGVVDFVVEAASNAGSNPCPPIVIGVGIGGTFEKVAYLAKKALLRELGQPNPDPFYAEMEKELLEKINKLGIGPQGFGGRTTALAVHIETYPAHIASMPAAVNINCHAARHKERVI</sequence>
<evidence type="ECO:0000313" key="8">
    <source>
        <dbReference type="EMBL" id="EEG76336.1"/>
    </source>
</evidence>
<evidence type="ECO:0000256" key="4">
    <source>
        <dbReference type="ARBA" id="ARBA00023004"/>
    </source>
</evidence>
<evidence type="ECO:0000259" key="7">
    <source>
        <dbReference type="Pfam" id="PF05681"/>
    </source>
</evidence>
<evidence type="ECO:0000256" key="5">
    <source>
        <dbReference type="ARBA" id="ARBA00023014"/>
    </source>
</evidence>
<dbReference type="RefSeq" id="WP_008518494.1">
    <property type="nucleotide sequence ID" value="NZ_ACJM01000019.1"/>
</dbReference>
<dbReference type="PANTHER" id="PTHR30389:SF17">
    <property type="entry name" value="L(+)-TARTRATE DEHYDRATASE SUBUNIT ALPHA-RELATED"/>
    <property type="match status" value="1"/>
</dbReference>
<reference evidence="8 9" key="1">
    <citation type="submission" date="2009-02" db="EMBL/GenBank/DDBJ databases">
        <title>Sequencing of the draft genome and assembly of Dethiobacter alkaliphilus AHT 1.</title>
        <authorList>
            <consortium name="US DOE Joint Genome Institute (JGI-PGF)"/>
            <person name="Lucas S."/>
            <person name="Copeland A."/>
            <person name="Lapidus A."/>
            <person name="Glavina del Rio T."/>
            <person name="Dalin E."/>
            <person name="Tice H."/>
            <person name="Bruce D."/>
            <person name="Goodwin L."/>
            <person name="Pitluck S."/>
            <person name="Larimer F."/>
            <person name="Land M.L."/>
            <person name="Hauser L."/>
            <person name="Muyzer G."/>
        </authorList>
    </citation>
    <scope>NUCLEOTIDE SEQUENCE [LARGE SCALE GENOMIC DNA]</scope>
    <source>
        <strain evidence="8 9">AHT 1</strain>
    </source>
</reference>